<dbReference type="EMBL" id="JAVRRG010000041">
    <property type="protein sequence ID" value="KAK5093593.1"/>
    <property type="molecule type" value="Genomic_DNA"/>
</dbReference>
<feature type="signal peptide" evidence="1">
    <location>
        <begin position="1"/>
        <end position="18"/>
    </location>
</feature>
<evidence type="ECO:0000313" key="3">
    <source>
        <dbReference type="Proteomes" id="UP001345013"/>
    </source>
</evidence>
<evidence type="ECO:0000313" key="2">
    <source>
        <dbReference type="EMBL" id="KAK5093593.1"/>
    </source>
</evidence>
<name>A0ABR0KD63_9EURO</name>
<keyword evidence="1" id="KW-0732">Signal</keyword>
<comment type="caution">
    <text evidence="2">The sequence shown here is derived from an EMBL/GenBank/DDBJ whole genome shotgun (WGS) entry which is preliminary data.</text>
</comment>
<proteinExistence type="predicted"/>
<protein>
    <submittedName>
        <fullName evidence="2">Uncharacterized protein</fullName>
    </submittedName>
</protein>
<dbReference type="Proteomes" id="UP001345013">
    <property type="component" value="Unassembled WGS sequence"/>
</dbReference>
<feature type="chain" id="PRO_5045043238" evidence="1">
    <location>
        <begin position="19"/>
        <end position="202"/>
    </location>
</feature>
<evidence type="ECO:0000256" key="1">
    <source>
        <dbReference type="SAM" id="SignalP"/>
    </source>
</evidence>
<organism evidence="2 3">
    <name type="scientific">Lithohypha guttulata</name>
    <dbReference type="NCBI Taxonomy" id="1690604"/>
    <lineage>
        <taxon>Eukaryota</taxon>
        <taxon>Fungi</taxon>
        <taxon>Dikarya</taxon>
        <taxon>Ascomycota</taxon>
        <taxon>Pezizomycotina</taxon>
        <taxon>Eurotiomycetes</taxon>
        <taxon>Chaetothyriomycetidae</taxon>
        <taxon>Chaetothyriales</taxon>
        <taxon>Trichomeriaceae</taxon>
        <taxon>Lithohypha</taxon>
    </lineage>
</organism>
<reference evidence="2 3" key="1">
    <citation type="submission" date="2023-08" db="EMBL/GenBank/DDBJ databases">
        <title>Black Yeasts Isolated from many extreme environments.</title>
        <authorList>
            <person name="Coleine C."/>
            <person name="Stajich J.E."/>
            <person name="Selbmann L."/>
        </authorList>
    </citation>
    <scope>NUCLEOTIDE SEQUENCE [LARGE SCALE GENOMIC DNA]</scope>
    <source>
        <strain evidence="2 3">CCFEE 5885</strain>
    </source>
</reference>
<keyword evidence="3" id="KW-1185">Reference proteome</keyword>
<gene>
    <name evidence="2" type="ORF">LTR24_004146</name>
</gene>
<sequence length="202" mass="21591">MKLPLIAGLAATATLTTALVIPSHASKPSLIEPMATSLHSMPSQAVEHAHDSAPGIMIPREGPEPNHPNAEQNIAAHDADHLPTHNVAHLPTDAEKDAKQGTLGPTEHNIAVRDADHLPIQHGTHMAMSPEQDAFQGMPGPRLPTHNVIEMPDHDEVRQMWGPGEHSTAKDDAAIAAHNVLDMPTDAEKDAVHHMPGPVDHE</sequence>
<accession>A0ABR0KD63</accession>